<evidence type="ECO:0000313" key="3">
    <source>
        <dbReference type="EMBL" id="KAJ8941015.1"/>
    </source>
</evidence>
<name>A0AAV8XPQ4_9CUCU</name>
<feature type="region of interest" description="Disordered" evidence="1">
    <location>
        <begin position="199"/>
        <end position="221"/>
    </location>
</feature>
<feature type="signal peptide" evidence="2">
    <location>
        <begin position="1"/>
        <end position="20"/>
    </location>
</feature>
<comment type="caution">
    <text evidence="3">The sequence shown here is derived from an EMBL/GenBank/DDBJ whole genome shotgun (WGS) entry which is preliminary data.</text>
</comment>
<feature type="chain" id="PRO_5043619908" evidence="2">
    <location>
        <begin position="21"/>
        <end position="221"/>
    </location>
</feature>
<keyword evidence="4" id="KW-1185">Reference proteome</keyword>
<reference evidence="3" key="1">
    <citation type="journal article" date="2023" name="Insect Mol. Biol.">
        <title>Genome sequencing provides insights into the evolution of gene families encoding plant cell wall-degrading enzymes in longhorned beetles.</title>
        <authorList>
            <person name="Shin N.R."/>
            <person name="Okamura Y."/>
            <person name="Kirsch R."/>
            <person name="Pauchet Y."/>
        </authorList>
    </citation>
    <scope>NUCLEOTIDE SEQUENCE</scope>
    <source>
        <strain evidence="3">AMC_N1</strain>
    </source>
</reference>
<dbReference type="AlphaFoldDB" id="A0AAV8XPQ4"/>
<gene>
    <name evidence="3" type="ORF">NQ318_006444</name>
</gene>
<proteinExistence type="predicted"/>
<evidence type="ECO:0000313" key="4">
    <source>
        <dbReference type="Proteomes" id="UP001162162"/>
    </source>
</evidence>
<accession>A0AAV8XPQ4</accession>
<protein>
    <submittedName>
        <fullName evidence="3">Uncharacterized protein</fullName>
    </submittedName>
</protein>
<dbReference type="Proteomes" id="UP001162162">
    <property type="component" value="Unassembled WGS sequence"/>
</dbReference>
<dbReference type="EMBL" id="JAPWTK010000393">
    <property type="protein sequence ID" value="KAJ8941015.1"/>
    <property type="molecule type" value="Genomic_DNA"/>
</dbReference>
<evidence type="ECO:0000256" key="2">
    <source>
        <dbReference type="SAM" id="SignalP"/>
    </source>
</evidence>
<organism evidence="3 4">
    <name type="scientific">Aromia moschata</name>
    <dbReference type="NCBI Taxonomy" id="1265417"/>
    <lineage>
        <taxon>Eukaryota</taxon>
        <taxon>Metazoa</taxon>
        <taxon>Ecdysozoa</taxon>
        <taxon>Arthropoda</taxon>
        <taxon>Hexapoda</taxon>
        <taxon>Insecta</taxon>
        <taxon>Pterygota</taxon>
        <taxon>Neoptera</taxon>
        <taxon>Endopterygota</taxon>
        <taxon>Coleoptera</taxon>
        <taxon>Polyphaga</taxon>
        <taxon>Cucujiformia</taxon>
        <taxon>Chrysomeloidea</taxon>
        <taxon>Cerambycidae</taxon>
        <taxon>Cerambycinae</taxon>
        <taxon>Callichromatini</taxon>
        <taxon>Aromia</taxon>
    </lineage>
</organism>
<keyword evidence="2" id="KW-0732">Signal</keyword>
<evidence type="ECO:0000256" key="1">
    <source>
        <dbReference type="SAM" id="MobiDB-lite"/>
    </source>
</evidence>
<sequence length="221" mass="24978">MAFPHSASVSLLCLVTLASSKPIMVSFGTNEGPIVPRQPKAATVQQRTVVPSPAPVSEIREDVPNPNQYKPLIPRQYRTKIFSLKPPANLLLGTPLDQKYTPALQKKDYSKGLNLGVDYTGPHIFEKQDYETEIYNAKKELHRALKYHKPQYYQQVQKTTEQTVDANSTAATKYVPQIGVIYLAGVRYYIPQVAYLTPQKNSQNPEEENSVYDNHDVKYSH</sequence>